<feature type="transmembrane region" description="Helical" evidence="2">
    <location>
        <begin position="200"/>
        <end position="221"/>
    </location>
</feature>
<feature type="transmembrane region" description="Helical" evidence="2">
    <location>
        <begin position="52"/>
        <end position="74"/>
    </location>
</feature>
<keyword evidence="4" id="KW-1185">Reference proteome</keyword>
<reference evidence="3 4" key="1">
    <citation type="submission" date="2021-03" db="EMBL/GenBank/DDBJ databases">
        <title>Sequencing the genomes of 1000 actinobacteria strains.</title>
        <authorList>
            <person name="Klenk H.-P."/>
        </authorList>
    </citation>
    <scope>NUCLEOTIDE SEQUENCE [LARGE SCALE GENOMIC DNA]</scope>
    <source>
        <strain evidence="3 4">DSM 18824</strain>
    </source>
</reference>
<dbReference type="PANTHER" id="PTHR31272">
    <property type="entry name" value="CYTOCHROME C-TYPE BIOGENESIS PROTEIN HI_1454-RELATED"/>
    <property type="match status" value="1"/>
</dbReference>
<keyword evidence="2" id="KW-1133">Transmembrane helix</keyword>
<comment type="caution">
    <text evidence="3">The sequence shown here is derived from an EMBL/GenBank/DDBJ whole genome shotgun (WGS) entry which is preliminary data.</text>
</comment>
<dbReference type="RefSeq" id="WP_209692199.1">
    <property type="nucleotide sequence ID" value="NZ_BAAAVU010000028.1"/>
</dbReference>
<keyword evidence="2" id="KW-0812">Transmembrane</keyword>
<dbReference type="Proteomes" id="UP000755585">
    <property type="component" value="Unassembled WGS sequence"/>
</dbReference>
<dbReference type="InterPro" id="IPR051790">
    <property type="entry name" value="Cytochrome_c-biogenesis_DsbD"/>
</dbReference>
<sequence>MTGLLALAFAAGMIAPVNPCGFALLPAWISYALGDTDTSPLPVRLGRALRSGAALTIGFAGTLAAAGLVVSAGARTLISAAPWLGLATGIVLLLLGLAMLAGRTLTLRLPGVPSRAAEGPPTARRMLVFGIGYAAASLSCTFGVLLAVIAQAQATASYAGLLAVFAAYAAGSAAVLLLVAVTTAAAGTALTRRITALARYGPRVTATILVATGIYLAWYWYPAATNGATTASRSGGLARFSATISTWVQAHTTLIAWLAAAAVLLVATLALHYHLRNSGRRAAAAGDGDTPGRDPDCRAPETAPQPVPAALDQDRPGSHCC</sequence>
<feature type="compositionally biased region" description="Basic and acidic residues" evidence="1">
    <location>
        <begin position="312"/>
        <end position="321"/>
    </location>
</feature>
<feature type="region of interest" description="Disordered" evidence="1">
    <location>
        <begin position="282"/>
        <end position="321"/>
    </location>
</feature>
<feature type="transmembrane region" description="Helical" evidence="2">
    <location>
        <begin position="126"/>
        <end position="150"/>
    </location>
</feature>
<evidence type="ECO:0000313" key="3">
    <source>
        <dbReference type="EMBL" id="MBP2348952.1"/>
    </source>
</evidence>
<keyword evidence="2" id="KW-0472">Membrane</keyword>
<protein>
    <submittedName>
        <fullName evidence="3">Cytochrome c biogenesis protein CcdA</fullName>
    </submittedName>
</protein>
<gene>
    <name evidence="3" type="ORF">JOF29_000035</name>
</gene>
<dbReference type="PANTHER" id="PTHR31272:SF4">
    <property type="entry name" value="CYTOCHROME C-TYPE BIOGENESIS PROTEIN HI_1454-RELATED"/>
    <property type="match status" value="1"/>
</dbReference>
<name>A0ABS4UBE6_9ACTN</name>
<feature type="transmembrane region" description="Helical" evidence="2">
    <location>
        <begin position="6"/>
        <end position="31"/>
    </location>
</feature>
<accession>A0ABS4UBE6</accession>
<feature type="transmembrane region" description="Helical" evidence="2">
    <location>
        <begin position="80"/>
        <end position="105"/>
    </location>
</feature>
<dbReference type="EMBL" id="JAGINT010000001">
    <property type="protein sequence ID" value="MBP2348952.1"/>
    <property type="molecule type" value="Genomic_DNA"/>
</dbReference>
<feature type="compositionally biased region" description="Basic and acidic residues" evidence="1">
    <location>
        <begin position="290"/>
        <end position="299"/>
    </location>
</feature>
<evidence type="ECO:0000313" key="4">
    <source>
        <dbReference type="Proteomes" id="UP000755585"/>
    </source>
</evidence>
<evidence type="ECO:0000256" key="1">
    <source>
        <dbReference type="SAM" id="MobiDB-lite"/>
    </source>
</evidence>
<organism evidence="3 4">
    <name type="scientific">Kribbella aluminosa</name>
    <dbReference type="NCBI Taxonomy" id="416017"/>
    <lineage>
        <taxon>Bacteria</taxon>
        <taxon>Bacillati</taxon>
        <taxon>Actinomycetota</taxon>
        <taxon>Actinomycetes</taxon>
        <taxon>Propionibacteriales</taxon>
        <taxon>Kribbellaceae</taxon>
        <taxon>Kribbella</taxon>
    </lineage>
</organism>
<feature type="transmembrane region" description="Helical" evidence="2">
    <location>
        <begin position="156"/>
        <end position="179"/>
    </location>
</feature>
<evidence type="ECO:0000256" key="2">
    <source>
        <dbReference type="SAM" id="Phobius"/>
    </source>
</evidence>
<proteinExistence type="predicted"/>
<feature type="transmembrane region" description="Helical" evidence="2">
    <location>
        <begin position="254"/>
        <end position="273"/>
    </location>
</feature>